<accession>A0A074JCB9</accession>
<keyword evidence="4" id="KW-1185">Reference proteome</keyword>
<feature type="compositionally biased region" description="Low complexity" evidence="1">
    <location>
        <begin position="71"/>
        <end position="92"/>
    </location>
</feature>
<dbReference type="InterPro" id="IPR049804">
    <property type="entry name" value="Choice_anch_L"/>
</dbReference>
<dbReference type="Pfam" id="PF13403">
    <property type="entry name" value="Hint_2"/>
    <property type="match status" value="1"/>
</dbReference>
<dbReference type="EMBL" id="AUNB01000073">
    <property type="protein sequence ID" value="KEO53228.1"/>
    <property type="molecule type" value="Genomic_DNA"/>
</dbReference>
<evidence type="ECO:0000259" key="2">
    <source>
        <dbReference type="Pfam" id="PF13403"/>
    </source>
</evidence>
<gene>
    <name evidence="3" type="ORF">DT23_07730</name>
</gene>
<sequence length="518" mass="54351">MAELTYDLNATAMEMAQTIFGSGVTVNSATYTGDSRSSAIYSDADTISPGVAPSDSGVILSTGYADSFTRNSGDVNGSTSTSTDTNGPSDSDFNAMAGTNTYDASILDVNFTPVGDTMTLTFVFASEEYPEYINSSFNDFFGIWVNGTPATVNVGDGSTSVSNVNGGANDSLYIDNTGDSYNTEMDGFTVTMSVTFPVNAGVPNTLKIGVADVSDTQYDSNVLIAADSAQTSLIANDDDLQLKPDKIKDFDLTQNDTNTAAGTITITKINGIDVSAGDTVTLSTGQSITLNPDGTVSIDSGDDIENTAFTYTIENSAGDSSVGVVDLNVACFVAGTLIDTPEGLRPVEALRPGDLVMTQDAGAQPLIWSGSTTVPAKDNFAPIRIRKGTFGASRDLLLSPQHRVLVCDPMAELLFDSSEVLIAAKNLVNDTTVTRCEGGMVTYVHILFECHHIVFSEGIATESFLPGPMTMEGLESALQAEILTLFPELCPLTGAGYGPPARPLLRSFESSLLHGRAA</sequence>
<organism evidence="3 4">
    <name type="scientific">Thioclava indica</name>
    <dbReference type="NCBI Taxonomy" id="1353528"/>
    <lineage>
        <taxon>Bacteria</taxon>
        <taxon>Pseudomonadati</taxon>
        <taxon>Pseudomonadota</taxon>
        <taxon>Alphaproteobacteria</taxon>
        <taxon>Rhodobacterales</taxon>
        <taxon>Paracoccaceae</taxon>
        <taxon>Thioclava</taxon>
    </lineage>
</organism>
<comment type="caution">
    <text evidence="3">The sequence shown here is derived from an EMBL/GenBank/DDBJ whole genome shotgun (WGS) entry which is preliminary data.</text>
</comment>
<dbReference type="AlphaFoldDB" id="A0A074JCB9"/>
<dbReference type="Proteomes" id="UP000027471">
    <property type="component" value="Unassembled WGS sequence"/>
</dbReference>
<dbReference type="NCBIfam" id="NF038133">
    <property type="entry name" value="choice_anch_L"/>
    <property type="match status" value="1"/>
</dbReference>
<dbReference type="OrthoDB" id="6305173at2"/>
<evidence type="ECO:0000313" key="4">
    <source>
        <dbReference type="Proteomes" id="UP000027471"/>
    </source>
</evidence>
<dbReference type="SUPFAM" id="SSF51294">
    <property type="entry name" value="Hedgehog/intein (Hint) domain"/>
    <property type="match status" value="1"/>
</dbReference>
<name>A0A074JCB9_9RHOB</name>
<dbReference type="eggNOG" id="COG2931">
    <property type="taxonomic scope" value="Bacteria"/>
</dbReference>
<evidence type="ECO:0000256" key="1">
    <source>
        <dbReference type="SAM" id="MobiDB-lite"/>
    </source>
</evidence>
<dbReference type="Gene3D" id="2.170.16.10">
    <property type="entry name" value="Hedgehog/Intein (Hint) domain"/>
    <property type="match status" value="1"/>
</dbReference>
<dbReference type="InterPro" id="IPR028992">
    <property type="entry name" value="Hedgehog/Intein_dom"/>
</dbReference>
<protein>
    <recommendedName>
        <fullName evidence="2">Hedgehog/Intein (Hint) domain-containing protein</fullName>
    </recommendedName>
</protein>
<feature type="region of interest" description="Disordered" evidence="1">
    <location>
        <begin position="71"/>
        <end position="93"/>
    </location>
</feature>
<reference evidence="3 4" key="1">
    <citation type="journal article" date="2015" name="Antonie Van Leeuwenhoek">
        <title>Thioclava indica sp. nov., isolated from surface seawater of the Indian Ocean.</title>
        <authorList>
            <person name="Liu Y."/>
            <person name="Lai Q."/>
            <person name="Du J."/>
            <person name="Xu H."/>
            <person name="Jiang L."/>
            <person name="Shao Z."/>
        </authorList>
    </citation>
    <scope>NUCLEOTIDE SEQUENCE [LARGE SCALE GENOMIC DNA]</scope>
    <source>
        <strain evidence="3 4">DT23-4</strain>
    </source>
</reference>
<dbReference type="InterPro" id="IPR036844">
    <property type="entry name" value="Hint_dom_sf"/>
</dbReference>
<evidence type="ECO:0000313" key="3">
    <source>
        <dbReference type="EMBL" id="KEO53228.1"/>
    </source>
</evidence>
<dbReference type="eggNOG" id="COG3291">
    <property type="taxonomic scope" value="Bacteria"/>
</dbReference>
<dbReference type="RefSeq" id="WP_038133033.1">
    <property type="nucleotide sequence ID" value="NZ_AUNB01000073.1"/>
</dbReference>
<proteinExistence type="predicted"/>
<dbReference type="STRING" id="1353528.DT23_07730"/>
<feature type="domain" description="Hedgehog/Intein (Hint)" evidence="2">
    <location>
        <begin position="331"/>
        <end position="467"/>
    </location>
</feature>